<dbReference type="PANTHER" id="PTHR30213:SF0">
    <property type="entry name" value="UPF0761 MEMBRANE PROTEIN YIHY"/>
    <property type="match status" value="1"/>
</dbReference>
<evidence type="ECO:0000256" key="6">
    <source>
        <dbReference type="SAM" id="Phobius"/>
    </source>
</evidence>
<comment type="subcellular location">
    <subcellularLocation>
        <location evidence="1">Cell membrane</location>
        <topology evidence="1">Multi-pass membrane protein</topology>
    </subcellularLocation>
</comment>
<feature type="transmembrane region" description="Helical" evidence="6">
    <location>
        <begin position="125"/>
        <end position="144"/>
    </location>
</feature>
<keyword evidence="5 6" id="KW-0472">Membrane</keyword>
<evidence type="ECO:0000256" key="1">
    <source>
        <dbReference type="ARBA" id="ARBA00004651"/>
    </source>
</evidence>
<name>A0A381CXG0_CAMJU</name>
<evidence type="ECO:0000313" key="8">
    <source>
        <dbReference type="EMBL" id="VEG59990.1"/>
    </source>
</evidence>
<accession>A0A381CXG0</accession>
<dbReference type="Pfam" id="PF03631">
    <property type="entry name" value="Virul_fac_BrkB"/>
    <property type="match status" value="1"/>
</dbReference>
<dbReference type="EMBL" id="CP027403">
    <property type="protein sequence ID" value="AVL46957.1"/>
    <property type="molecule type" value="Genomic_DNA"/>
</dbReference>
<keyword evidence="4 6" id="KW-1133">Transmembrane helix</keyword>
<dbReference type="NCBIfam" id="TIGR00765">
    <property type="entry name" value="yihY_not_rbn"/>
    <property type="match status" value="1"/>
</dbReference>
<reference evidence="8 10" key="3">
    <citation type="submission" date="2018-12" db="EMBL/GenBank/DDBJ databases">
        <authorList>
            <consortium name="Pathogen Informatics"/>
        </authorList>
    </citation>
    <scope>NUCLEOTIDE SEQUENCE [LARGE SCALE GENOMIC DNA]</scope>
    <source>
        <strain evidence="8 10">NCTC11951</strain>
    </source>
</reference>
<evidence type="ECO:0000313" key="7">
    <source>
        <dbReference type="EMBL" id="AVL46957.1"/>
    </source>
</evidence>
<gene>
    <name evidence="8" type="primary">yihY</name>
    <name evidence="7" type="ORF">CEP74_03715</name>
    <name evidence="8" type="ORF">NCTC11951_00041</name>
</gene>
<dbReference type="EMBL" id="LR134359">
    <property type="protein sequence ID" value="VEG59990.1"/>
    <property type="molecule type" value="Genomic_DNA"/>
</dbReference>
<protein>
    <submittedName>
        <fullName evidence="8">YihY family protein</fullName>
    </submittedName>
    <submittedName>
        <fullName evidence="7">YihY/virulence factor BrkB family protein</fullName>
    </submittedName>
</protein>
<feature type="transmembrane region" description="Helical" evidence="6">
    <location>
        <begin position="20"/>
        <end position="42"/>
    </location>
</feature>
<reference evidence="7" key="2">
    <citation type="submission" date="2018-03" db="EMBL/GenBank/DDBJ databases">
        <title>FDA dAtabase for Regulatory Grade micrObial Sequences (FDA-ARGOS): Supporting development and validation of Infectious Disease Dx tests.</title>
        <authorList>
            <person name="Kerrigan L."/>
            <person name="Tallon L.J."/>
            <person name="Sadzewicz L."/>
            <person name="Sengamalay N."/>
            <person name="Ott S."/>
            <person name="Godinez A."/>
            <person name="Nagaraj S."/>
            <person name="Vavikolanu K."/>
            <person name="Vyas G."/>
            <person name="Nadendla S."/>
            <person name="Aluvathingal J."/>
            <person name="Sichtig H."/>
        </authorList>
    </citation>
    <scope>NUCLEOTIDE SEQUENCE</scope>
    <source>
        <strain evidence="7">FDAARGOS_295</strain>
    </source>
</reference>
<dbReference type="OMA" id="YHELYGS"/>
<evidence type="ECO:0000256" key="4">
    <source>
        <dbReference type="ARBA" id="ARBA00022989"/>
    </source>
</evidence>
<keyword evidence="2" id="KW-1003">Cell membrane</keyword>
<dbReference type="PIRSF" id="PIRSF035875">
    <property type="entry name" value="RNase_BN"/>
    <property type="match status" value="1"/>
</dbReference>
<feature type="transmembrane region" description="Helical" evidence="6">
    <location>
        <begin position="218"/>
        <end position="243"/>
    </location>
</feature>
<dbReference type="GO" id="GO:0005886">
    <property type="term" value="C:plasma membrane"/>
    <property type="evidence" value="ECO:0007669"/>
    <property type="project" value="UniProtKB-SubCell"/>
</dbReference>
<feature type="transmembrane region" description="Helical" evidence="6">
    <location>
        <begin position="83"/>
        <end position="104"/>
    </location>
</feature>
<evidence type="ECO:0000256" key="5">
    <source>
        <dbReference type="ARBA" id="ARBA00023136"/>
    </source>
</evidence>
<evidence type="ECO:0000256" key="3">
    <source>
        <dbReference type="ARBA" id="ARBA00022692"/>
    </source>
</evidence>
<dbReference type="InterPro" id="IPR017039">
    <property type="entry name" value="Virul_fac_BrkB"/>
</dbReference>
<feature type="transmembrane region" description="Helical" evidence="6">
    <location>
        <begin position="156"/>
        <end position="177"/>
    </location>
</feature>
<evidence type="ECO:0000313" key="10">
    <source>
        <dbReference type="Proteomes" id="UP000275504"/>
    </source>
</evidence>
<dbReference type="AlphaFoldDB" id="A0A381CXG0"/>
<evidence type="ECO:0000256" key="2">
    <source>
        <dbReference type="ARBA" id="ARBA00022475"/>
    </source>
</evidence>
<keyword evidence="3 6" id="KW-0812">Transmembrane</keyword>
<dbReference type="Proteomes" id="UP000275504">
    <property type="component" value="Chromosome"/>
</dbReference>
<evidence type="ECO:0000313" key="9">
    <source>
        <dbReference type="Proteomes" id="UP000239717"/>
    </source>
</evidence>
<proteinExistence type="predicted"/>
<sequence length="276" mass="31885">MKNFFTILLNLRDKEILNYAAALSFYTVLSLIPILFVCFSVFTQISSFKAYYEKAKQVIFAFLIPTQQDVVATYIDTFLKNSVNLGIVGLVAMAFTSLAFFSGYDFVINRITKNEPKGLWQSISSYWTLLTLVPLGLGLSFYISGFIQQTLDDYKIGFNFFEILPFVIIWGLFFTSYSSSVHKGTLKSLALVSFGAGAIWYIGKNLFVYYVVYNKTYASVYGSFSTILFFFIWIYISWIIYLFGLKLYYFLNHNHNEGNKIRKNTKKSQIFKSHRD</sequence>
<dbReference type="PANTHER" id="PTHR30213">
    <property type="entry name" value="INNER MEMBRANE PROTEIN YHJD"/>
    <property type="match status" value="1"/>
</dbReference>
<dbReference type="Proteomes" id="UP000239717">
    <property type="component" value="Chromosome"/>
</dbReference>
<feature type="transmembrane region" description="Helical" evidence="6">
    <location>
        <begin position="189"/>
        <end position="212"/>
    </location>
</feature>
<organism evidence="8 10">
    <name type="scientific">Campylobacter jejuni subsp. doylei</name>
    <dbReference type="NCBI Taxonomy" id="32021"/>
    <lineage>
        <taxon>Bacteria</taxon>
        <taxon>Pseudomonadati</taxon>
        <taxon>Campylobacterota</taxon>
        <taxon>Epsilonproteobacteria</taxon>
        <taxon>Campylobacterales</taxon>
        <taxon>Campylobacteraceae</taxon>
        <taxon>Campylobacter</taxon>
    </lineage>
</organism>
<reference evidence="9" key="1">
    <citation type="submission" date="2018-03" db="EMBL/GenBank/DDBJ databases">
        <title>FDA dAtabase for Regulatory Grade micrObial Sequences (FDA-ARGOS): Supporting development and validation of Infectious Disease Dx tests.</title>
        <authorList>
            <person name="Kerrigan L."/>
            <person name="Tallon L."/>
            <person name="Sadzewicz L."/>
            <person name="Sengamalay N."/>
            <person name="Ott S."/>
            <person name="Godinez A."/>
            <person name="Nagaraj S."/>
            <person name="Vavikolanu K."/>
            <person name="Vyas G."/>
            <person name="Nadendla S."/>
            <person name="George J."/>
            <person name="Sichtig H."/>
        </authorList>
    </citation>
    <scope>NUCLEOTIDE SEQUENCE [LARGE SCALE GENOMIC DNA]</scope>
    <source>
        <strain evidence="9">FDAARGOS_295</strain>
    </source>
</reference>